<name>A0ABS9HV11_9GAMM</name>
<dbReference type="InterPro" id="IPR036380">
    <property type="entry name" value="Isochorismatase-like_sf"/>
</dbReference>
<dbReference type="SUPFAM" id="SSF52499">
    <property type="entry name" value="Isochorismatase-like hydrolases"/>
    <property type="match status" value="1"/>
</dbReference>
<dbReference type="Gene3D" id="3.40.50.850">
    <property type="entry name" value="Isochorismatase-like"/>
    <property type="match status" value="1"/>
</dbReference>
<reference evidence="3" key="2">
    <citation type="submission" date="2022-01" db="EMBL/GenBank/DDBJ databases">
        <authorList>
            <person name="Zhou L.Y."/>
        </authorList>
    </citation>
    <scope>NUCLEOTIDE SEQUENCE</scope>
    <source>
        <strain evidence="3">TLK-CK17</strain>
    </source>
</reference>
<accession>A0ABS9HV11</accession>
<sequence length="185" mass="20860">MQRARTRDALLIIDMINTFRFKDGLRLRDAALSIAPTVARLRQRARTRGVPVIYVNDNFTEWTSDFRQLVEKCARPRSRGHAIVARLRPTPEDSSVLKPRHSAFYQTPLPLLLEQLGSERLVLVGIATESCILSSAADAHVRGYRVTVPRDGVASCIDEDRERALAVMRDAFDVASPLARHVRFP</sequence>
<keyword evidence="1 3" id="KW-0378">Hydrolase</keyword>
<organism evidence="3 4">
    <name type="scientific">Marilutibacter chinensis</name>
    <dbReference type="NCBI Taxonomy" id="2912247"/>
    <lineage>
        <taxon>Bacteria</taxon>
        <taxon>Pseudomonadati</taxon>
        <taxon>Pseudomonadota</taxon>
        <taxon>Gammaproteobacteria</taxon>
        <taxon>Lysobacterales</taxon>
        <taxon>Lysobacteraceae</taxon>
        <taxon>Marilutibacter</taxon>
    </lineage>
</organism>
<evidence type="ECO:0000313" key="3">
    <source>
        <dbReference type="EMBL" id="MCF7222222.1"/>
    </source>
</evidence>
<evidence type="ECO:0000259" key="2">
    <source>
        <dbReference type="Pfam" id="PF00857"/>
    </source>
</evidence>
<dbReference type="RefSeq" id="WP_237054651.1">
    <property type="nucleotide sequence ID" value="NZ_JAKJPO010000005.1"/>
</dbReference>
<evidence type="ECO:0000313" key="4">
    <source>
        <dbReference type="Proteomes" id="UP001430796"/>
    </source>
</evidence>
<keyword evidence="4" id="KW-1185">Reference proteome</keyword>
<feature type="domain" description="Isochorismatase-like" evidence="2">
    <location>
        <begin position="9"/>
        <end position="173"/>
    </location>
</feature>
<dbReference type="CDD" id="cd00431">
    <property type="entry name" value="cysteine_hydrolases"/>
    <property type="match status" value="1"/>
</dbReference>
<dbReference type="Pfam" id="PF00857">
    <property type="entry name" value="Isochorismatase"/>
    <property type="match status" value="1"/>
</dbReference>
<reference evidence="3" key="1">
    <citation type="submission" date="2022-01" db="EMBL/GenBank/DDBJ databases">
        <title>Lysobacter chinensis sp. nov., a bacterium isolated from cow dung compost.</title>
        <authorList>
            <person name="Liu Y."/>
        </authorList>
    </citation>
    <scope>NUCLEOTIDE SEQUENCE</scope>
    <source>
        <strain evidence="3">TLK-CK17</strain>
    </source>
</reference>
<dbReference type="PANTHER" id="PTHR43540:SF6">
    <property type="entry name" value="ISOCHORISMATASE-LIKE DOMAIN-CONTAINING PROTEIN"/>
    <property type="match status" value="1"/>
</dbReference>
<gene>
    <name evidence="3" type="ORF">L3V18_10555</name>
</gene>
<dbReference type="InterPro" id="IPR050272">
    <property type="entry name" value="Isochorismatase-like_hydrls"/>
</dbReference>
<dbReference type="Proteomes" id="UP001430796">
    <property type="component" value="Unassembled WGS sequence"/>
</dbReference>
<dbReference type="GO" id="GO:0016787">
    <property type="term" value="F:hydrolase activity"/>
    <property type="evidence" value="ECO:0007669"/>
    <property type="project" value="UniProtKB-KW"/>
</dbReference>
<dbReference type="PANTHER" id="PTHR43540">
    <property type="entry name" value="PEROXYUREIDOACRYLATE/UREIDOACRYLATE AMIDOHYDROLASE-RELATED"/>
    <property type="match status" value="1"/>
</dbReference>
<dbReference type="EMBL" id="JAKJPO010000005">
    <property type="protein sequence ID" value="MCF7222222.1"/>
    <property type="molecule type" value="Genomic_DNA"/>
</dbReference>
<comment type="caution">
    <text evidence="3">The sequence shown here is derived from an EMBL/GenBank/DDBJ whole genome shotgun (WGS) entry which is preliminary data.</text>
</comment>
<evidence type="ECO:0000256" key="1">
    <source>
        <dbReference type="ARBA" id="ARBA00022801"/>
    </source>
</evidence>
<protein>
    <submittedName>
        <fullName evidence="3">Cysteine hydrolase</fullName>
    </submittedName>
</protein>
<proteinExistence type="predicted"/>
<dbReference type="InterPro" id="IPR000868">
    <property type="entry name" value="Isochorismatase-like_dom"/>
</dbReference>